<keyword evidence="1" id="KW-0732">Signal</keyword>
<evidence type="ECO:0000256" key="1">
    <source>
        <dbReference type="SAM" id="SignalP"/>
    </source>
</evidence>
<sequence>MVIIFECFVLFFFSQGIHNSNPKPSTLINRILLTHKSKGIKLTNVLNRSFALRLAGTLRVSSLHLRLRTYRLSCSKVMLCRCSLSHN</sequence>
<reference evidence="2" key="1">
    <citation type="submission" date="2018-01" db="EMBL/GenBank/DDBJ databases">
        <title>An insight into the sialome of Amazonian anophelines.</title>
        <authorList>
            <person name="Ribeiro J.M."/>
            <person name="Scarpassa V."/>
            <person name="Calvo E."/>
        </authorList>
    </citation>
    <scope>NUCLEOTIDE SEQUENCE</scope>
</reference>
<protein>
    <submittedName>
        <fullName evidence="2">Putative secreted protein</fullName>
    </submittedName>
</protein>
<feature type="chain" id="PRO_5014676026" evidence="1">
    <location>
        <begin position="20"/>
        <end position="87"/>
    </location>
</feature>
<organism evidence="2">
    <name type="scientific">Anopheles darlingi</name>
    <name type="common">Mosquito</name>
    <dbReference type="NCBI Taxonomy" id="43151"/>
    <lineage>
        <taxon>Eukaryota</taxon>
        <taxon>Metazoa</taxon>
        <taxon>Ecdysozoa</taxon>
        <taxon>Arthropoda</taxon>
        <taxon>Hexapoda</taxon>
        <taxon>Insecta</taxon>
        <taxon>Pterygota</taxon>
        <taxon>Neoptera</taxon>
        <taxon>Endopterygota</taxon>
        <taxon>Diptera</taxon>
        <taxon>Nematocera</taxon>
        <taxon>Culicoidea</taxon>
        <taxon>Culicidae</taxon>
        <taxon>Anophelinae</taxon>
        <taxon>Anopheles</taxon>
    </lineage>
</organism>
<accession>A0A2M4D1L8</accession>
<feature type="signal peptide" evidence="1">
    <location>
        <begin position="1"/>
        <end position="19"/>
    </location>
</feature>
<dbReference type="EMBL" id="GGFL01006800">
    <property type="protein sequence ID" value="MBW70978.1"/>
    <property type="molecule type" value="Transcribed_RNA"/>
</dbReference>
<dbReference type="AlphaFoldDB" id="A0A2M4D1L8"/>
<evidence type="ECO:0000313" key="2">
    <source>
        <dbReference type="EMBL" id="MBW70978.1"/>
    </source>
</evidence>
<proteinExistence type="predicted"/>
<name>A0A2M4D1L8_ANODA</name>